<protein>
    <recommendedName>
        <fullName evidence="1">Probable sensor domain-containing protein</fullName>
    </recommendedName>
</protein>
<sequence>MAELKTISGESTYKAAAAVADRVVNIFTQHLDEAIAKGETDLASVPSSQHVEQILDTAFWASLRREEGNSPKISIAFLSPDQAELPLRFEHKLTFSPNVLTKLGPGVERPGVHLGVWYDDDGLYIWGTTHKIPNYCFVLDVSEPGLLVIKHRRANGFGKFTNIVVLIGDQIKVVDEDSRNLPDCPVLLTSLLGFSSVSPNHSVNVLIQIATSMRAHKHGGSLLVVPSKSNAWRESIIHPMKYSIYPAFSGLANLMKQDVKNWSNGVWQGELSREIDSIAGLTAIDGATVITDKHEVLAFGAKISRTEGSPRVERILVTEPIVGGDGVIVNPAMTGGTRHMSAAQFVHDQKDAIALVASQDGIFTIFTWSPCENIVHAHRIDSLLL</sequence>
<evidence type="ECO:0000313" key="3">
    <source>
        <dbReference type="Proteomes" id="UP000189981"/>
    </source>
</evidence>
<accession>A0A1T5EDS6</accession>
<keyword evidence="3" id="KW-1185">Reference proteome</keyword>
<dbReference type="RefSeq" id="WP_079703411.1">
    <property type="nucleotide sequence ID" value="NZ_FUYR01000003.1"/>
</dbReference>
<evidence type="ECO:0000313" key="2">
    <source>
        <dbReference type="EMBL" id="SKB81865.1"/>
    </source>
</evidence>
<dbReference type="EMBL" id="FUYR01000003">
    <property type="protein sequence ID" value="SKB81865.1"/>
    <property type="molecule type" value="Genomic_DNA"/>
</dbReference>
<feature type="domain" description="Probable sensor" evidence="1">
    <location>
        <begin position="41"/>
        <end position="130"/>
    </location>
</feature>
<dbReference type="Proteomes" id="UP000189981">
    <property type="component" value="Unassembled WGS sequence"/>
</dbReference>
<name>A0A1T5EDS6_9SPHI</name>
<dbReference type="AlphaFoldDB" id="A0A1T5EDS6"/>
<dbReference type="InterPro" id="IPR036888">
    <property type="entry name" value="DNA_integrity_DisA_N_sf"/>
</dbReference>
<reference evidence="3" key="1">
    <citation type="submission" date="2017-02" db="EMBL/GenBank/DDBJ databases">
        <authorList>
            <person name="Varghese N."/>
            <person name="Submissions S."/>
        </authorList>
    </citation>
    <scope>NUCLEOTIDE SEQUENCE [LARGE SCALE GENOMIC DNA]</scope>
    <source>
        <strain evidence="3">DSM 22385</strain>
    </source>
</reference>
<dbReference type="Pfam" id="PF21751">
    <property type="entry name" value="DACNV"/>
    <property type="match status" value="1"/>
</dbReference>
<organism evidence="2 3">
    <name type="scientific">Daejeonella lutea</name>
    <dbReference type="NCBI Taxonomy" id="572036"/>
    <lineage>
        <taxon>Bacteria</taxon>
        <taxon>Pseudomonadati</taxon>
        <taxon>Bacteroidota</taxon>
        <taxon>Sphingobacteriia</taxon>
        <taxon>Sphingobacteriales</taxon>
        <taxon>Sphingobacteriaceae</taxon>
        <taxon>Daejeonella</taxon>
    </lineage>
</organism>
<evidence type="ECO:0000259" key="1">
    <source>
        <dbReference type="Pfam" id="PF21751"/>
    </source>
</evidence>
<gene>
    <name evidence="2" type="ORF">SAMN05661099_2895</name>
</gene>
<dbReference type="InterPro" id="IPR048551">
    <property type="entry name" value="DACNV"/>
</dbReference>
<dbReference type="Gene3D" id="3.40.1700.10">
    <property type="entry name" value="DNA integrity scanning protein, DisA, N-terminal domain"/>
    <property type="match status" value="1"/>
</dbReference>
<proteinExistence type="predicted"/>
<dbReference type="STRING" id="572036.SAMN05661099_2895"/>